<comment type="caution">
    <text evidence="3">The sequence shown here is derived from an EMBL/GenBank/DDBJ whole genome shotgun (WGS) entry which is preliminary data.</text>
</comment>
<name>A0AA43QJT9_9LECA</name>
<dbReference type="GO" id="GO:0006620">
    <property type="term" value="P:post-translational protein targeting to endoplasmic reticulum membrane"/>
    <property type="evidence" value="ECO:0007669"/>
    <property type="project" value="TreeGrafter"/>
</dbReference>
<protein>
    <submittedName>
        <fullName evidence="3">Secretory subunit</fullName>
    </submittedName>
</protein>
<feature type="domain" description="J" evidence="2">
    <location>
        <begin position="20"/>
        <end position="92"/>
    </location>
</feature>
<reference evidence="3" key="1">
    <citation type="journal article" date="2023" name="Genome Biol. Evol.">
        <title>First Whole Genome Sequence and Flow Cytometry Genome Size Data for the Lichen-Forming Fungus Ramalina farinacea (Ascomycota).</title>
        <authorList>
            <person name="Llewellyn T."/>
            <person name="Mian S."/>
            <person name="Hill R."/>
            <person name="Leitch I.J."/>
            <person name="Gaya E."/>
        </authorList>
    </citation>
    <scope>NUCLEOTIDE SEQUENCE</scope>
    <source>
        <strain evidence="3">LIQ254RAFAR</strain>
    </source>
</reference>
<organism evidence="3 4">
    <name type="scientific">Ramalina farinacea</name>
    <dbReference type="NCBI Taxonomy" id="258253"/>
    <lineage>
        <taxon>Eukaryota</taxon>
        <taxon>Fungi</taxon>
        <taxon>Dikarya</taxon>
        <taxon>Ascomycota</taxon>
        <taxon>Pezizomycotina</taxon>
        <taxon>Lecanoromycetes</taxon>
        <taxon>OSLEUM clade</taxon>
        <taxon>Lecanoromycetidae</taxon>
        <taxon>Lecanorales</taxon>
        <taxon>Lecanorineae</taxon>
        <taxon>Ramalinaceae</taxon>
        <taxon>Ramalina</taxon>
    </lineage>
</organism>
<dbReference type="Gene3D" id="1.10.287.110">
    <property type="entry name" value="DnaJ domain"/>
    <property type="match status" value="1"/>
</dbReference>
<dbReference type="GO" id="GO:0003723">
    <property type="term" value="F:RNA binding"/>
    <property type="evidence" value="ECO:0007669"/>
    <property type="project" value="TreeGrafter"/>
</dbReference>
<keyword evidence="4" id="KW-1185">Reference proteome</keyword>
<dbReference type="SUPFAM" id="SSF158702">
    <property type="entry name" value="Sec63 N-terminal domain-like"/>
    <property type="match status" value="1"/>
</dbReference>
<evidence type="ECO:0000256" key="1">
    <source>
        <dbReference type="SAM" id="Phobius"/>
    </source>
</evidence>
<keyword evidence="1" id="KW-0472">Membrane</keyword>
<keyword evidence="1" id="KW-1133">Transmembrane helix</keyword>
<proteinExistence type="predicted"/>
<dbReference type="CDD" id="cd06257">
    <property type="entry name" value="DnaJ"/>
    <property type="match status" value="1"/>
</dbReference>
<dbReference type="GO" id="GO:0006614">
    <property type="term" value="P:SRP-dependent cotranslational protein targeting to membrane"/>
    <property type="evidence" value="ECO:0007669"/>
    <property type="project" value="TreeGrafter"/>
</dbReference>
<dbReference type="SMART" id="SM00271">
    <property type="entry name" value="DnaJ"/>
    <property type="match status" value="1"/>
</dbReference>
<accession>A0AA43QJT9</accession>
<dbReference type="Pfam" id="PF00226">
    <property type="entry name" value="DnaJ"/>
    <property type="match status" value="1"/>
</dbReference>
<dbReference type="GO" id="GO:0008320">
    <property type="term" value="F:protein transmembrane transporter activity"/>
    <property type="evidence" value="ECO:0007669"/>
    <property type="project" value="TreeGrafter"/>
</dbReference>
<dbReference type="PRINTS" id="PR00625">
    <property type="entry name" value="JDOMAIN"/>
</dbReference>
<sequence>MALMLYLITVTKTSAPQIWDPYDILGISMSSNEGQIKKRYRDLSRTLHPDKAIPDESRNETLESINDHWVEVSKAFKALTDEEIRNNYIQYGHPDGKQGFSIGIALPKFIITEGNGKYVLLVYGLLLGVLLPYSAGKWWYGTQRITKEKVLLSSASNLFREYSDTMTDGDVVNALSSGREFDDILRGSRADDGLGKIEQNISQPGEENITSAGLQPADHEKLSHFEGVRRKAAALLWAYLGRRQLDGGDLDDGSKPCRLTAILF</sequence>
<dbReference type="PANTHER" id="PTHR24075:SF0">
    <property type="entry name" value="TRANSLOCATION PROTEIN SEC63 HOMOLOG"/>
    <property type="match status" value="1"/>
</dbReference>
<dbReference type="AlphaFoldDB" id="A0AA43QJT9"/>
<dbReference type="SUPFAM" id="SSF46565">
    <property type="entry name" value="Chaperone J-domain"/>
    <property type="match status" value="1"/>
</dbReference>
<dbReference type="Proteomes" id="UP001161017">
    <property type="component" value="Unassembled WGS sequence"/>
</dbReference>
<dbReference type="EMBL" id="JAPUFD010000006">
    <property type="protein sequence ID" value="MDI1487812.1"/>
    <property type="molecule type" value="Genomic_DNA"/>
</dbReference>
<dbReference type="PANTHER" id="PTHR24075">
    <property type="entry name" value="SEC63 DOMAIN-CONTAINING"/>
    <property type="match status" value="1"/>
</dbReference>
<evidence type="ECO:0000313" key="4">
    <source>
        <dbReference type="Proteomes" id="UP001161017"/>
    </source>
</evidence>
<dbReference type="PROSITE" id="PS50076">
    <property type="entry name" value="DNAJ_2"/>
    <property type="match status" value="1"/>
</dbReference>
<evidence type="ECO:0000313" key="3">
    <source>
        <dbReference type="EMBL" id="MDI1487812.1"/>
    </source>
</evidence>
<feature type="transmembrane region" description="Helical" evidence="1">
    <location>
        <begin position="118"/>
        <end position="140"/>
    </location>
</feature>
<dbReference type="GO" id="GO:0031207">
    <property type="term" value="C:Sec62/Sec63 complex"/>
    <property type="evidence" value="ECO:0007669"/>
    <property type="project" value="TreeGrafter"/>
</dbReference>
<dbReference type="FunFam" id="1.10.287.110:FF:000039">
    <property type="entry name" value="Protein translocation complex component (Npl1)"/>
    <property type="match status" value="1"/>
</dbReference>
<gene>
    <name evidence="3" type="primary">SEC63_2</name>
    <name evidence="3" type="ORF">OHK93_007085</name>
</gene>
<keyword evidence="1" id="KW-0812">Transmembrane</keyword>
<evidence type="ECO:0000259" key="2">
    <source>
        <dbReference type="PROSITE" id="PS50076"/>
    </source>
</evidence>
<dbReference type="InterPro" id="IPR036869">
    <property type="entry name" value="J_dom_sf"/>
</dbReference>
<dbReference type="InterPro" id="IPR001623">
    <property type="entry name" value="DnaJ_domain"/>
</dbReference>